<proteinExistence type="inferred from homology"/>
<evidence type="ECO:0000256" key="3">
    <source>
        <dbReference type="ARBA" id="ARBA00023110"/>
    </source>
</evidence>
<dbReference type="PANTHER" id="PTHR43811">
    <property type="entry name" value="FKBP-TYPE PEPTIDYL-PROLYL CIS-TRANS ISOMERASE FKPA"/>
    <property type="match status" value="1"/>
</dbReference>
<dbReference type="Proteomes" id="UP000837803">
    <property type="component" value="Unassembled WGS sequence"/>
</dbReference>
<feature type="domain" description="PPIase FKBP-type" evidence="8">
    <location>
        <begin position="98"/>
        <end position="189"/>
    </location>
</feature>
<evidence type="ECO:0000256" key="2">
    <source>
        <dbReference type="ARBA" id="ARBA00006577"/>
    </source>
</evidence>
<evidence type="ECO:0000313" key="10">
    <source>
        <dbReference type="Proteomes" id="UP000837803"/>
    </source>
</evidence>
<evidence type="ECO:0000313" key="9">
    <source>
        <dbReference type="EMBL" id="CAH1001561.1"/>
    </source>
</evidence>
<dbReference type="PANTHER" id="PTHR43811:SF19">
    <property type="entry name" value="39 KDA FK506-BINDING NUCLEAR PROTEIN"/>
    <property type="match status" value="1"/>
</dbReference>
<comment type="catalytic activity">
    <reaction evidence="1 5 6">
        <text>[protein]-peptidylproline (omega=180) = [protein]-peptidylproline (omega=0)</text>
        <dbReference type="Rhea" id="RHEA:16237"/>
        <dbReference type="Rhea" id="RHEA-COMP:10747"/>
        <dbReference type="Rhea" id="RHEA-COMP:10748"/>
        <dbReference type="ChEBI" id="CHEBI:83833"/>
        <dbReference type="ChEBI" id="CHEBI:83834"/>
        <dbReference type="EC" id="5.2.1.8"/>
    </reaction>
</comment>
<gene>
    <name evidence="9" type="ORF">LEM8419_02464</name>
</gene>
<evidence type="ECO:0000259" key="8">
    <source>
        <dbReference type="PROSITE" id="PS50059"/>
    </source>
</evidence>
<keyword evidence="7" id="KW-0732">Signal</keyword>
<reference evidence="9" key="1">
    <citation type="submission" date="2021-12" db="EMBL/GenBank/DDBJ databases">
        <authorList>
            <person name="Rodrigo-Torres L."/>
            <person name="Arahal R. D."/>
            <person name="Lucena T."/>
        </authorList>
    </citation>
    <scope>NUCLEOTIDE SEQUENCE</scope>
    <source>
        <strain evidence="9">CECT 8419</strain>
    </source>
</reference>
<evidence type="ECO:0000256" key="1">
    <source>
        <dbReference type="ARBA" id="ARBA00000971"/>
    </source>
</evidence>
<keyword evidence="3 5" id="KW-0697">Rotamase</keyword>
<dbReference type="EC" id="5.2.1.8" evidence="6"/>
<evidence type="ECO:0000256" key="6">
    <source>
        <dbReference type="RuleBase" id="RU003915"/>
    </source>
</evidence>
<dbReference type="EMBL" id="CAKLPZ010000003">
    <property type="protein sequence ID" value="CAH1001561.1"/>
    <property type="molecule type" value="Genomic_DNA"/>
</dbReference>
<comment type="caution">
    <text evidence="9">The sequence shown here is derived from an EMBL/GenBank/DDBJ whole genome shotgun (WGS) entry which is preliminary data.</text>
</comment>
<dbReference type="InterPro" id="IPR046357">
    <property type="entry name" value="PPIase_dom_sf"/>
</dbReference>
<feature type="chain" id="PRO_5045633953" description="Peptidyl-prolyl cis-trans isomerase" evidence="7">
    <location>
        <begin position="26"/>
        <end position="191"/>
    </location>
</feature>
<dbReference type="InterPro" id="IPR001179">
    <property type="entry name" value="PPIase_FKBP_dom"/>
</dbReference>
<comment type="similarity">
    <text evidence="2 6">Belongs to the FKBP-type PPIase family.</text>
</comment>
<keyword evidence="10" id="KW-1185">Reference proteome</keyword>
<dbReference type="PROSITE" id="PS50059">
    <property type="entry name" value="FKBP_PPIASE"/>
    <property type="match status" value="1"/>
</dbReference>
<keyword evidence="4 5" id="KW-0413">Isomerase</keyword>
<sequence length="191" mass="21308">MFKLSCMYRLLLSWMVLFLCTCGTAPEPTADAERAPAERGAIEERLITQLSPSDDLAGRQRNAIINRAIDRNYDVYAAPEGYFYEVLDTGAYNPLLAGDILSVHYVGNFLDGREFDNSFKRGTPLRFRLGDLIPAWNLALQRVRPGARLRILTPSELAYGTEGLVAPNGDTLVPADTPLEFLLEEIVILEE</sequence>
<dbReference type="Pfam" id="PF00254">
    <property type="entry name" value="FKBP_C"/>
    <property type="match status" value="1"/>
</dbReference>
<evidence type="ECO:0000256" key="5">
    <source>
        <dbReference type="PROSITE-ProRule" id="PRU00277"/>
    </source>
</evidence>
<protein>
    <recommendedName>
        <fullName evidence="6">Peptidyl-prolyl cis-trans isomerase</fullName>
        <ecNumber evidence="6">5.2.1.8</ecNumber>
    </recommendedName>
</protein>
<name>A0ABM9B3S0_9BACT</name>
<evidence type="ECO:0000256" key="4">
    <source>
        <dbReference type="ARBA" id="ARBA00023235"/>
    </source>
</evidence>
<organism evidence="9 10">
    <name type="scientific">Neolewinella maritima</name>
    <dbReference type="NCBI Taxonomy" id="1383882"/>
    <lineage>
        <taxon>Bacteria</taxon>
        <taxon>Pseudomonadati</taxon>
        <taxon>Bacteroidota</taxon>
        <taxon>Saprospiria</taxon>
        <taxon>Saprospirales</taxon>
        <taxon>Lewinellaceae</taxon>
        <taxon>Neolewinella</taxon>
    </lineage>
</organism>
<accession>A0ABM9B3S0</accession>
<dbReference type="SUPFAM" id="SSF54534">
    <property type="entry name" value="FKBP-like"/>
    <property type="match status" value="1"/>
</dbReference>
<dbReference type="Gene3D" id="3.10.50.40">
    <property type="match status" value="1"/>
</dbReference>
<feature type="signal peptide" evidence="7">
    <location>
        <begin position="1"/>
        <end position="25"/>
    </location>
</feature>
<evidence type="ECO:0000256" key="7">
    <source>
        <dbReference type="SAM" id="SignalP"/>
    </source>
</evidence>